<evidence type="ECO:0000313" key="4">
    <source>
        <dbReference type="EMBL" id="CBY31328.1"/>
    </source>
</evidence>
<evidence type="ECO:0000256" key="1">
    <source>
        <dbReference type="ARBA" id="ARBA00022729"/>
    </source>
</evidence>
<accession>E4Y6S8</accession>
<dbReference type="PANTHER" id="PTHR14002">
    <property type="entry name" value="ENDOGLIN/TGF-BETA RECEPTOR TYPE III"/>
    <property type="match status" value="1"/>
</dbReference>
<protein>
    <recommendedName>
        <fullName evidence="3">ZP domain-containing protein</fullName>
    </recommendedName>
</protein>
<evidence type="ECO:0000256" key="2">
    <source>
        <dbReference type="ARBA" id="ARBA00023157"/>
    </source>
</evidence>
<dbReference type="InterPro" id="IPR042235">
    <property type="entry name" value="ZP-C_dom"/>
</dbReference>
<reference evidence="4" key="1">
    <citation type="journal article" date="2010" name="Science">
        <title>Plasticity of animal genome architecture unmasked by rapid evolution of a pelagic tunicate.</title>
        <authorList>
            <person name="Denoeud F."/>
            <person name="Henriet S."/>
            <person name="Mungpakdee S."/>
            <person name="Aury J.M."/>
            <person name="Da Silva C."/>
            <person name="Brinkmann H."/>
            <person name="Mikhaleva J."/>
            <person name="Olsen L.C."/>
            <person name="Jubin C."/>
            <person name="Canestro C."/>
            <person name="Bouquet J.M."/>
            <person name="Danks G."/>
            <person name="Poulain J."/>
            <person name="Campsteijn C."/>
            <person name="Adamski M."/>
            <person name="Cross I."/>
            <person name="Yadetie F."/>
            <person name="Muffato M."/>
            <person name="Louis A."/>
            <person name="Butcher S."/>
            <person name="Tsagkogeorga G."/>
            <person name="Konrad A."/>
            <person name="Singh S."/>
            <person name="Jensen M.F."/>
            <person name="Cong E.H."/>
            <person name="Eikeseth-Otteraa H."/>
            <person name="Noel B."/>
            <person name="Anthouard V."/>
            <person name="Porcel B.M."/>
            <person name="Kachouri-Lafond R."/>
            <person name="Nishino A."/>
            <person name="Ugolini M."/>
            <person name="Chourrout P."/>
            <person name="Nishida H."/>
            <person name="Aasland R."/>
            <person name="Huzurbazar S."/>
            <person name="Westhof E."/>
            <person name="Delsuc F."/>
            <person name="Lehrach H."/>
            <person name="Reinhardt R."/>
            <person name="Weissenbach J."/>
            <person name="Roy S.W."/>
            <person name="Artiguenave F."/>
            <person name="Postlethwait J.H."/>
            <person name="Manak J.R."/>
            <person name="Thompson E.M."/>
            <person name="Jaillon O."/>
            <person name="Du Pasquier L."/>
            <person name="Boudinot P."/>
            <person name="Liberles D.A."/>
            <person name="Volff J.N."/>
            <person name="Philippe H."/>
            <person name="Lenhard B."/>
            <person name="Roest Crollius H."/>
            <person name="Wincker P."/>
            <person name="Chourrout D."/>
        </authorList>
    </citation>
    <scope>NUCLEOTIDE SEQUENCE [LARGE SCALE GENOMIC DNA]</scope>
</reference>
<evidence type="ECO:0000259" key="3">
    <source>
        <dbReference type="PROSITE" id="PS51034"/>
    </source>
</evidence>
<dbReference type="EMBL" id="FN654299">
    <property type="protein sequence ID" value="CBY31328.1"/>
    <property type="molecule type" value="Genomic_DNA"/>
</dbReference>
<dbReference type="AlphaFoldDB" id="E4Y6S8"/>
<gene>
    <name evidence="4" type="ORF">GSOID_T00025226001</name>
</gene>
<dbReference type="InterPro" id="IPR055355">
    <property type="entry name" value="ZP-C"/>
</dbReference>
<feature type="domain" description="ZP" evidence="3">
    <location>
        <begin position="1"/>
        <end position="74"/>
    </location>
</feature>
<dbReference type="Gene3D" id="2.60.40.4100">
    <property type="entry name" value="Zona pellucida, ZP-C domain"/>
    <property type="match status" value="1"/>
</dbReference>
<sequence>MKYLFMENFCPVPSEFDIGVVEVFDNGVDDFASLRLESFVFENSTEAFFHCAVQMCDTSAGSCVPNCAARRRRREAQENERILLTVGISVDGCMTLGPCWEKCTPPIWEGMPICEEGFENGDLNEREFLRCLVDLSADAAKCLSECDPLNP</sequence>
<keyword evidence="2" id="KW-1015">Disulfide bond</keyword>
<dbReference type="Pfam" id="PF00100">
    <property type="entry name" value="Zona_pellucida"/>
    <property type="match status" value="1"/>
</dbReference>
<name>E4Y6S8_OIKDI</name>
<dbReference type="PANTHER" id="PTHR14002:SF43">
    <property type="entry name" value="DELTA-LIKE PROTEIN"/>
    <property type="match status" value="1"/>
</dbReference>
<dbReference type="InterPro" id="IPR001507">
    <property type="entry name" value="ZP_dom"/>
</dbReference>
<dbReference type="Proteomes" id="UP000011014">
    <property type="component" value="Unassembled WGS sequence"/>
</dbReference>
<proteinExistence type="predicted"/>
<dbReference type="PROSITE" id="PS51034">
    <property type="entry name" value="ZP_2"/>
    <property type="match status" value="1"/>
</dbReference>
<keyword evidence="1" id="KW-0732">Signal</keyword>
<organism evidence="4">
    <name type="scientific">Oikopleura dioica</name>
    <name type="common">Tunicate</name>
    <dbReference type="NCBI Taxonomy" id="34765"/>
    <lineage>
        <taxon>Eukaryota</taxon>
        <taxon>Metazoa</taxon>
        <taxon>Chordata</taxon>
        <taxon>Tunicata</taxon>
        <taxon>Appendicularia</taxon>
        <taxon>Copelata</taxon>
        <taxon>Oikopleuridae</taxon>
        <taxon>Oikopleura</taxon>
    </lineage>
</organism>